<evidence type="ECO:0000313" key="3">
    <source>
        <dbReference type="Proteomes" id="UP000070160"/>
    </source>
</evidence>
<dbReference type="Pfam" id="PF07136">
    <property type="entry name" value="DUF1385"/>
    <property type="match status" value="1"/>
</dbReference>
<dbReference type="STRING" id="1588748.HMPREF3182_01444"/>
<evidence type="ECO:0000313" key="2">
    <source>
        <dbReference type="EMBL" id="KXB90131.1"/>
    </source>
</evidence>
<comment type="caution">
    <text evidence="2">The sequence shown here is derived from an EMBL/GenBank/DDBJ whole genome shotgun (WGS) entry which is preliminary data.</text>
</comment>
<organism evidence="2 3">
    <name type="scientific">Megasphaera hutchinsoni</name>
    <dbReference type="NCBI Taxonomy" id="1588748"/>
    <lineage>
        <taxon>Bacteria</taxon>
        <taxon>Bacillati</taxon>
        <taxon>Bacillota</taxon>
        <taxon>Negativicutes</taxon>
        <taxon>Veillonellales</taxon>
        <taxon>Veillonellaceae</taxon>
        <taxon>Megasphaera</taxon>
    </lineage>
</organism>
<gene>
    <name evidence="2" type="ORF">HMPREF3182_01444</name>
</gene>
<reference evidence="3" key="1">
    <citation type="submission" date="2016-01" db="EMBL/GenBank/DDBJ databases">
        <authorList>
            <person name="Mitreva M."/>
            <person name="Pepin K.H."/>
            <person name="Mihindukulasuriya K.A."/>
            <person name="Fulton R."/>
            <person name="Fronick C."/>
            <person name="O'Laughlin M."/>
            <person name="Miner T."/>
            <person name="Herter B."/>
            <person name="Rosa B.A."/>
            <person name="Cordes M."/>
            <person name="Tomlinson C."/>
            <person name="Wollam A."/>
            <person name="Palsikar V.B."/>
            <person name="Mardis E.R."/>
            <person name="Wilson R.K."/>
        </authorList>
    </citation>
    <scope>NUCLEOTIDE SEQUENCE [LARGE SCALE GENOMIC DNA]</scope>
    <source>
        <strain evidence="3">KA00182</strain>
    </source>
</reference>
<feature type="transmembrane region" description="Helical" evidence="1">
    <location>
        <begin position="93"/>
        <end position="117"/>
    </location>
</feature>
<dbReference type="PANTHER" id="PTHR42867">
    <property type="entry name" value="MEMBRANE PROTEIN-RELATED"/>
    <property type="match status" value="1"/>
</dbReference>
<dbReference type="RefSeq" id="WP_007392516.1">
    <property type="nucleotide sequence ID" value="NZ_KQ960955.1"/>
</dbReference>
<keyword evidence="1" id="KW-1133">Transmembrane helix</keyword>
<dbReference type="EMBL" id="LSDT01000050">
    <property type="protein sequence ID" value="KXB90131.1"/>
    <property type="molecule type" value="Genomic_DNA"/>
</dbReference>
<keyword evidence="3" id="KW-1185">Reference proteome</keyword>
<keyword evidence="1" id="KW-0472">Membrane</keyword>
<name>A0A134CD27_9FIRM</name>
<protein>
    <recommendedName>
        <fullName evidence="4">DUF1385 domain-containing protein</fullName>
    </recommendedName>
</protein>
<dbReference type="AlphaFoldDB" id="A0A134CD27"/>
<feature type="transmembrane region" description="Helical" evidence="1">
    <location>
        <begin position="129"/>
        <end position="147"/>
    </location>
</feature>
<dbReference type="Proteomes" id="UP000070160">
    <property type="component" value="Unassembled WGS sequence"/>
</dbReference>
<accession>A0A134CD27</accession>
<proteinExistence type="predicted"/>
<dbReference type="InterPro" id="IPR010787">
    <property type="entry name" value="DUF1385"/>
</dbReference>
<keyword evidence="1" id="KW-0812">Transmembrane</keyword>
<dbReference type="PANTHER" id="PTHR42867:SF1">
    <property type="entry name" value="MEMBRANE PROTEIN-RELATED"/>
    <property type="match status" value="1"/>
</dbReference>
<evidence type="ECO:0000256" key="1">
    <source>
        <dbReference type="SAM" id="Phobius"/>
    </source>
</evidence>
<feature type="transmembrane region" description="Helical" evidence="1">
    <location>
        <begin position="196"/>
        <end position="216"/>
    </location>
</feature>
<dbReference type="PATRIC" id="fig|1588748.3.peg.1397"/>
<sequence length="288" mass="31935">MEKERVYIGGQAVIEGVMMRGPEKIATAVRTPDGKITIQCDSVHSLAQRFPILQKRFLRGSIALGEAVVYGMKSLSFAARVVGEEEEEEESSLGMIGVIGCSIIAAIVFFLLIPTYVAHLLLGSGTSPVALNIVEGFLRLVVFLIYIRGISYTAGMQRVFEYHGAEHKTIWTYEAGEALTVENVQKHSRLHPRCGTSFLLIVMIISIFVFAFLGWPNLVIRVLSRILLMPLVAGISYEIIRYAIDTSQGWVKILTKPGLWLQHETTREPHPDQIEVAIAALQAVRPSE</sequence>
<evidence type="ECO:0008006" key="4">
    <source>
        <dbReference type="Google" id="ProtNLM"/>
    </source>
</evidence>